<name>A0ABR2H3W4_9EUKA</name>
<proteinExistence type="predicted"/>
<sequence>MNKEIKENFYEKRREGENDDYLCELIRNNEIKEFITFTEQRNLSLENKIKESIFETNQILVNAYYITLIEYASFCGSIDVIKYMQMKGFELTSSMWTCAIHSRNAELIRYLEDNHVPRPENSYNPILKESIKCHHNDITNYIIDYLMKEEDLQNGIETNYYYNLYRYAVEYHNYCFFPTNMEYKNMFFNL</sequence>
<accession>A0ABR2H3W4</accession>
<evidence type="ECO:0008006" key="3">
    <source>
        <dbReference type="Google" id="ProtNLM"/>
    </source>
</evidence>
<dbReference type="InterPro" id="IPR036770">
    <property type="entry name" value="Ankyrin_rpt-contain_sf"/>
</dbReference>
<evidence type="ECO:0000313" key="2">
    <source>
        <dbReference type="Proteomes" id="UP001470230"/>
    </source>
</evidence>
<evidence type="ECO:0000313" key="1">
    <source>
        <dbReference type="EMBL" id="KAK8840929.1"/>
    </source>
</evidence>
<dbReference type="EMBL" id="JAPFFF010000043">
    <property type="protein sequence ID" value="KAK8840929.1"/>
    <property type="molecule type" value="Genomic_DNA"/>
</dbReference>
<dbReference type="Proteomes" id="UP001470230">
    <property type="component" value="Unassembled WGS sequence"/>
</dbReference>
<organism evidence="1 2">
    <name type="scientific">Tritrichomonas musculus</name>
    <dbReference type="NCBI Taxonomy" id="1915356"/>
    <lineage>
        <taxon>Eukaryota</taxon>
        <taxon>Metamonada</taxon>
        <taxon>Parabasalia</taxon>
        <taxon>Tritrichomonadida</taxon>
        <taxon>Tritrichomonadidae</taxon>
        <taxon>Tritrichomonas</taxon>
    </lineage>
</organism>
<reference evidence="1 2" key="1">
    <citation type="submission" date="2024-04" db="EMBL/GenBank/DDBJ databases">
        <title>Tritrichomonas musculus Genome.</title>
        <authorList>
            <person name="Alves-Ferreira E."/>
            <person name="Grigg M."/>
            <person name="Lorenzi H."/>
            <person name="Galac M."/>
        </authorList>
    </citation>
    <scope>NUCLEOTIDE SEQUENCE [LARGE SCALE GENOMIC DNA]</scope>
    <source>
        <strain evidence="1 2">EAF2021</strain>
    </source>
</reference>
<comment type="caution">
    <text evidence="1">The sequence shown here is derived from an EMBL/GenBank/DDBJ whole genome shotgun (WGS) entry which is preliminary data.</text>
</comment>
<keyword evidence="2" id="KW-1185">Reference proteome</keyword>
<dbReference type="SUPFAM" id="SSF48403">
    <property type="entry name" value="Ankyrin repeat"/>
    <property type="match status" value="1"/>
</dbReference>
<protein>
    <recommendedName>
        <fullName evidence="3">DUF3447 domain-containing protein</fullName>
    </recommendedName>
</protein>
<gene>
    <name evidence="1" type="ORF">M9Y10_027761</name>
</gene>